<reference evidence="2 3" key="1">
    <citation type="journal article" date="2016" name="Front. Microbiol.">
        <title>Genomic Resource of Rice Seed Associated Bacteria.</title>
        <authorList>
            <person name="Midha S."/>
            <person name="Bansal K."/>
            <person name="Sharma S."/>
            <person name="Kumar N."/>
            <person name="Patil P.P."/>
            <person name="Chaudhry V."/>
            <person name="Patil P.B."/>
        </authorList>
    </citation>
    <scope>NUCLEOTIDE SEQUENCE [LARGE SCALE GENOMIC DNA]</scope>
    <source>
        <strain evidence="2 3">NS319</strain>
    </source>
</reference>
<sequence>MIFATVGTQLPFPRFVGALDAIAGRRSLRIVAQTCGDTDARPHLDRHEHLDPVTFDRFVREASVIVGHAGIGSILSAGRAGKPIILYPRRASLGEHRNEHQLATVAALCDRPGIHIAHSDEELEALLTTPDLTPFQLEQSANRTALVDRLRAFIAA</sequence>
<name>A0A147HSY1_9SPHN</name>
<dbReference type="RefSeq" id="WP_058734493.1">
    <property type="nucleotide sequence ID" value="NZ_LDTD01000134.1"/>
</dbReference>
<dbReference type="Proteomes" id="UP000072867">
    <property type="component" value="Unassembled WGS sequence"/>
</dbReference>
<evidence type="ECO:0000313" key="3">
    <source>
        <dbReference type="Proteomes" id="UP000072867"/>
    </source>
</evidence>
<dbReference type="STRING" id="33051.SB4_13540"/>
<feature type="domain" description="Glycosyl transferase family 28 C-terminal" evidence="1">
    <location>
        <begin position="52"/>
        <end position="111"/>
    </location>
</feature>
<dbReference type="SUPFAM" id="SSF53756">
    <property type="entry name" value="UDP-Glycosyltransferase/glycogen phosphorylase"/>
    <property type="match status" value="1"/>
</dbReference>
<proteinExistence type="predicted"/>
<gene>
    <name evidence="2" type="ORF">NS319_15995</name>
</gene>
<dbReference type="InterPro" id="IPR007235">
    <property type="entry name" value="Glyco_trans_28_C"/>
</dbReference>
<evidence type="ECO:0000313" key="2">
    <source>
        <dbReference type="EMBL" id="KTT67991.1"/>
    </source>
</evidence>
<protein>
    <recommendedName>
        <fullName evidence="1">Glycosyl transferase family 28 C-terminal domain-containing protein</fullName>
    </recommendedName>
</protein>
<dbReference type="EMBL" id="LDTD01000134">
    <property type="protein sequence ID" value="KTT67991.1"/>
    <property type="molecule type" value="Genomic_DNA"/>
</dbReference>
<dbReference type="GO" id="GO:0016758">
    <property type="term" value="F:hexosyltransferase activity"/>
    <property type="evidence" value="ECO:0007669"/>
    <property type="project" value="InterPro"/>
</dbReference>
<dbReference type="PATRIC" id="fig|33051.3.peg.700"/>
<organism evidence="2 3">
    <name type="scientific">Sphingomonas sanguinis</name>
    <dbReference type="NCBI Taxonomy" id="33051"/>
    <lineage>
        <taxon>Bacteria</taxon>
        <taxon>Pseudomonadati</taxon>
        <taxon>Pseudomonadota</taxon>
        <taxon>Alphaproteobacteria</taxon>
        <taxon>Sphingomonadales</taxon>
        <taxon>Sphingomonadaceae</taxon>
        <taxon>Sphingomonas</taxon>
    </lineage>
</organism>
<comment type="caution">
    <text evidence="2">The sequence shown here is derived from an EMBL/GenBank/DDBJ whole genome shotgun (WGS) entry which is preliminary data.</text>
</comment>
<dbReference type="Pfam" id="PF04101">
    <property type="entry name" value="Glyco_tran_28_C"/>
    <property type="match status" value="1"/>
</dbReference>
<dbReference type="AlphaFoldDB" id="A0A147HSY1"/>
<dbReference type="Gene3D" id="3.40.50.2000">
    <property type="entry name" value="Glycogen Phosphorylase B"/>
    <property type="match status" value="1"/>
</dbReference>
<accession>A0A147HSY1</accession>
<evidence type="ECO:0000259" key="1">
    <source>
        <dbReference type="Pfam" id="PF04101"/>
    </source>
</evidence>